<keyword evidence="2" id="KW-0808">Transferase</keyword>
<keyword evidence="3" id="KW-1185">Reference proteome</keyword>
<dbReference type="InterPro" id="IPR050509">
    <property type="entry name" value="CoA-transferase_III"/>
</dbReference>
<dbReference type="Pfam" id="PF02515">
    <property type="entry name" value="CoA_transf_3"/>
    <property type="match status" value="1"/>
</dbReference>
<dbReference type="RefSeq" id="WP_161139235.1">
    <property type="nucleotide sequence ID" value="NZ_SPKJ01000007.1"/>
</dbReference>
<dbReference type="GO" id="GO:0016740">
    <property type="term" value="F:transferase activity"/>
    <property type="evidence" value="ECO:0007669"/>
    <property type="project" value="UniProtKB-KW"/>
</dbReference>
<dbReference type="Gene3D" id="3.40.50.10540">
    <property type="entry name" value="Crotonobetainyl-coa:carnitine coa-transferase, domain 1"/>
    <property type="match status" value="1"/>
</dbReference>
<dbReference type="Gene3D" id="3.30.1540.10">
    <property type="entry name" value="formyl-coa transferase, domain 3"/>
    <property type="match status" value="1"/>
</dbReference>
<dbReference type="PANTHER" id="PTHR48228">
    <property type="entry name" value="SUCCINYL-COA--D-CITRAMALATE COA-TRANSFERASE"/>
    <property type="match status" value="1"/>
</dbReference>
<accession>A0A964WSE4</accession>
<dbReference type="InterPro" id="IPR044855">
    <property type="entry name" value="CoA-Trfase_III_dom3_sf"/>
</dbReference>
<evidence type="ECO:0000256" key="1">
    <source>
        <dbReference type="SAM" id="MobiDB-lite"/>
    </source>
</evidence>
<dbReference type="EMBL" id="SPKJ01000007">
    <property type="protein sequence ID" value="MYZ46893.1"/>
    <property type="molecule type" value="Genomic_DNA"/>
</dbReference>
<proteinExistence type="predicted"/>
<name>A0A964WSE4_9HYPH</name>
<sequence length="395" mass="42339">MSELGGFLRGVRVLDLSQYIPGPMASLFLADMGAEVLKIEPPQGDEMQRLGPRDAEGRPVFYGTMNAGKTVMRMNLKDDATRALFLEMVCDADVVIEGFRPGVMKRLGIDYPVLKRANPAIILCSISGYGTNASQRSMAGHDANYLAMMGVLDRNGGDSPAFFDPPVSDVAGSLFAAMIILGALHGRNRTGGGCEIDLALADTVMPLQMMQVADHGANGTVPKRGTTYLNGGAAYYQVYRTGDGRFAVLAAVEPKFWRAFCGAAGRPDWIARHDDSFPQQALRQEVQDFFSRIDSAEAADRFGSVDCCFTLVKDLGEALAGKQVDERRLVRRGPAGDLQALLPVWINGEPPASRPATVVAGNSETANGEYARRASALAGGEPAAESDEARGKSWP</sequence>
<dbReference type="OrthoDB" id="9806585at2"/>
<dbReference type="InterPro" id="IPR003673">
    <property type="entry name" value="CoA-Trfase_fam_III"/>
</dbReference>
<evidence type="ECO:0000313" key="3">
    <source>
        <dbReference type="Proteomes" id="UP000773614"/>
    </source>
</evidence>
<feature type="region of interest" description="Disordered" evidence="1">
    <location>
        <begin position="374"/>
        <end position="395"/>
    </location>
</feature>
<dbReference type="SUPFAM" id="SSF89796">
    <property type="entry name" value="CoA-transferase family III (CaiB/BaiF)"/>
    <property type="match status" value="1"/>
</dbReference>
<gene>
    <name evidence="2" type="ORF">E4O86_04105</name>
</gene>
<evidence type="ECO:0000313" key="2">
    <source>
        <dbReference type="EMBL" id="MYZ46893.1"/>
    </source>
</evidence>
<dbReference type="AlphaFoldDB" id="A0A964WSE4"/>
<organism evidence="2 3">
    <name type="scientific">Propylenella binzhouense</name>
    <dbReference type="NCBI Taxonomy" id="2555902"/>
    <lineage>
        <taxon>Bacteria</taxon>
        <taxon>Pseudomonadati</taxon>
        <taxon>Pseudomonadota</taxon>
        <taxon>Alphaproteobacteria</taxon>
        <taxon>Hyphomicrobiales</taxon>
        <taxon>Propylenellaceae</taxon>
        <taxon>Propylenella</taxon>
    </lineage>
</organism>
<reference evidence="2" key="1">
    <citation type="submission" date="2019-03" db="EMBL/GenBank/DDBJ databases">
        <title>Afifella sp. nov., isolated from activated sludge.</title>
        <authorList>
            <person name="Li Q."/>
            <person name="Liu Y."/>
        </authorList>
    </citation>
    <scope>NUCLEOTIDE SEQUENCE</scope>
    <source>
        <strain evidence="2">L72</strain>
    </source>
</reference>
<dbReference type="InterPro" id="IPR023606">
    <property type="entry name" value="CoA-Trfase_III_dom_1_sf"/>
</dbReference>
<dbReference type="PANTHER" id="PTHR48228:SF5">
    <property type="entry name" value="ALPHA-METHYLACYL-COA RACEMASE"/>
    <property type="match status" value="1"/>
</dbReference>
<protein>
    <submittedName>
        <fullName evidence="2">CoA transferase</fullName>
    </submittedName>
</protein>
<comment type="caution">
    <text evidence="2">The sequence shown here is derived from an EMBL/GenBank/DDBJ whole genome shotgun (WGS) entry which is preliminary data.</text>
</comment>
<dbReference type="Proteomes" id="UP000773614">
    <property type="component" value="Unassembled WGS sequence"/>
</dbReference>